<comment type="subcellular location">
    <subcellularLocation>
        <location evidence="1">Cell membrane</location>
        <topology evidence="1">Single-pass type I membrane protein</topology>
    </subcellularLocation>
    <subcellularLocation>
        <location evidence="2">Membrane raft</location>
    </subcellularLocation>
</comment>
<dbReference type="CDD" id="cd10579">
    <property type="entry name" value="TNFRSF6"/>
    <property type="match status" value="1"/>
</dbReference>
<evidence type="ECO:0000256" key="5">
    <source>
        <dbReference type="ARBA" id="ARBA00022692"/>
    </source>
</evidence>
<evidence type="ECO:0000256" key="20">
    <source>
        <dbReference type="PROSITE-ProRule" id="PRU00206"/>
    </source>
</evidence>
<dbReference type="GO" id="GO:0009897">
    <property type="term" value="C:external side of plasma membrane"/>
    <property type="evidence" value="ECO:0007669"/>
    <property type="project" value="TreeGrafter"/>
</dbReference>
<evidence type="ECO:0000256" key="4">
    <source>
        <dbReference type="ARBA" id="ARBA00022475"/>
    </source>
</evidence>
<evidence type="ECO:0000256" key="2">
    <source>
        <dbReference type="ARBA" id="ARBA00004285"/>
    </source>
</evidence>
<organism evidence="23 24">
    <name type="scientific">Chrysochloris asiatica</name>
    <name type="common">Cape golden mole</name>
    <dbReference type="NCBI Taxonomy" id="185453"/>
    <lineage>
        <taxon>Eukaryota</taxon>
        <taxon>Metazoa</taxon>
        <taxon>Chordata</taxon>
        <taxon>Craniata</taxon>
        <taxon>Vertebrata</taxon>
        <taxon>Euteleostomi</taxon>
        <taxon>Mammalia</taxon>
        <taxon>Eutheria</taxon>
        <taxon>Afrotheria</taxon>
        <taxon>Chrysochloridae</taxon>
        <taxon>Chrysochlorinae</taxon>
        <taxon>Chrysochloris</taxon>
    </lineage>
</organism>
<dbReference type="InterPro" id="IPR008063">
    <property type="entry name" value="Fas_rcpt"/>
</dbReference>
<dbReference type="Proteomes" id="UP000504623">
    <property type="component" value="Unplaced"/>
</dbReference>
<dbReference type="InterPro" id="IPR033999">
    <property type="entry name" value="TNFRSF6_N"/>
</dbReference>
<evidence type="ECO:0000256" key="6">
    <source>
        <dbReference type="ARBA" id="ARBA00022703"/>
    </source>
</evidence>
<evidence type="ECO:0000256" key="14">
    <source>
        <dbReference type="ARBA" id="ARBA00023170"/>
    </source>
</evidence>
<dbReference type="RefSeq" id="XP_006831501.1">
    <property type="nucleotide sequence ID" value="XM_006831438.1"/>
</dbReference>
<evidence type="ECO:0000259" key="21">
    <source>
        <dbReference type="PROSITE" id="PS50017"/>
    </source>
</evidence>
<keyword evidence="9" id="KW-0112">Calmodulin-binding</keyword>
<evidence type="ECO:0000256" key="18">
    <source>
        <dbReference type="ARBA" id="ARBA00032338"/>
    </source>
</evidence>
<keyword evidence="15" id="KW-0325">Glycoprotein</keyword>
<evidence type="ECO:0000313" key="24">
    <source>
        <dbReference type="RefSeq" id="XP_006831501.1"/>
    </source>
</evidence>
<dbReference type="CDD" id="cd08316">
    <property type="entry name" value="Death_FAS_TNFRSF6"/>
    <property type="match status" value="1"/>
</dbReference>
<evidence type="ECO:0000256" key="8">
    <source>
        <dbReference type="ARBA" id="ARBA00022737"/>
    </source>
</evidence>
<keyword evidence="8" id="KW-0677">Repeat</keyword>
<keyword evidence="7" id="KW-0732">Signal</keyword>
<dbReference type="GO" id="GO:0032872">
    <property type="term" value="P:regulation of stress-activated MAPK cascade"/>
    <property type="evidence" value="ECO:0007669"/>
    <property type="project" value="TreeGrafter"/>
</dbReference>
<sequence length="376" mass="41813">MLELWDRLLLVSPPPWAGAGLECQGTRLRVRLRGLGTRGGGGRLGLSCGGDSQGAEGLPFLGGSSSRRFVGRDKELALENFCDFTPVPGLILTMTAVTAISLEGLILRKNITKRDHICEKGQYHVASSNLCCQLCPPGKKKTNDCSVNGKLPNCSFCQEGEEYTEEANFLEKCRKCGICDKEHGLEVEQNCTKIQNTKCRCKANFFCDDNSCEHCYPCNVCEHGVIEKCTPTRNAKCKEKGSKPEALWLCSLLVLIIPAIIWDVDLSKYISHIADQMTINQVKEFVRKNGIHEARIDEIKNNHPQDTAEQKVQLLRAWYQLHGKKGAFSTLMKGLKKAHLCALAEKIQEIVEKDSISNNENASIRNAKEKEMQSLV</sequence>
<evidence type="ECO:0000256" key="15">
    <source>
        <dbReference type="ARBA" id="ARBA00023180"/>
    </source>
</evidence>
<keyword evidence="23" id="KW-1185">Reference proteome</keyword>
<keyword evidence="4" id="KW-1003">Cell membrane</keyword>
<dbReference type="GeneID" id="102839489"/>
<feature type="domain" description="TNFR-Cys" evidence="22">
    <location>
        <begin position="156"/>
        <end position="199"/>
    </location>
</feature>
<dbReference type="GO" id="GO:0005031">
    <property type="term" value="F:tumor necrosis factor receptor activity"/>
    <property type="evidence" value="ECO:0007669"/>
    <property type="project" value="TreeGrafter"/>
</dbReference>
<dbReference type="GO" id="GO:0005516">
    <property type="term" value="F:calmodulin binding"/>
    <property type="evidence" value="ECO:0007669"/>
    <property type="project" value="UniProtKB-KW"/>
</dbReference>
<evidence type="ECO:0000256" key="11">
    <source>
        <dbReference type="ARBA" id="ARBA00023136"/>
    </source>
</evidence>
<keyword evidence="6" id="KW-0053">Apoptosis</keyword>
<evidence type="ECO:0000256" key="9">
    <source>
        <dbReference type="ARBA" id="ARBA00022860"/>
    </source>
</evidence>
<dbReference type="Pfam" id="PF00020">
    <property type="entry name" value="TNFR_c6"/>
    <property type="match status" value="1"/>
</dbReference>
<evidence type="ECO:0000256" key="19">
    <source>
        <dbReference type="ARBA" id="ARBA00032502"/>
    </source>
</evidence>
<feature type="repeat" description="TNFR-Cys" evidence="20">
    <location>
        <begin position="200"/>
        <end position="237"/>
    </location>
</feature>
<accession>A0A9B0WER3</accession>
<feature type="domain" description="Death" evidence="21">
    <location>
        <begin position="267"/>
        <end position="351"/>
    </location>
</feature>
<dbReference type="GO" id="GO:0097192">
    <property type="term" value="P:extrinsic apoptotic signaling pathway in absence of ligand"/>
    <property type="evidence" value="ECO:0007669"/>
    <property type="project" value="TreeGrafter"/>
</dbReference>
<evidence type="ECO:0000256" key="17">
    <source>
        <dbReference type="ARBA" id="ARBA00030181"/>
    </source>
</evidence>
<protein>
    <recommendedName>
        <fullName evidence="3">Tumor necrosis factor receptor superfamily member 6</fullName>
    </recommendedName>
    <alternativeName>
        <fullName evidence="18">Apo-1 antigen</fullName>
    </alternativeName>
    <alternativeName>
        <fullName evidence="19">Apoptosis-mediating surface antigen FAS</fullName>
    </alternativeName>
    <alternativeName>
        <fullName evidence="17">FASLG receptor</fullName>
    </alternativeName>
</protein>
<dbReference type="SUPFAM" id="SSF57586">
    <property type="entry name" value="TNF receptor-like"/>
    <property type="match status" value="2"/>
</dbReference>
<dbReference type="SUPFAM" id="SSF47986">
    <property type="entry name" value="DEATH domain"/>
    <property type="match status" value="1"/>
</dbReference>
<dbReference type="GO" id="GO:0043066">
    <property type="term" value="P:negative regulation of apoptotic process"/>
    <property type="evidence" value="ECO:0007669"/>
    <property type="project" value="TreeGrafter"/>
</dbReference>
<keyword evidence="5" id="KW-0812">Transmembrane</keyword>
<dbReference type="Gene3D" id="1.10.533.10">
    <property type="entry name" value="Death Domain, Fas"/>
    <property type="match status" value="1"/>
</dbReference>
<dbReference type="InterPro" id="IPR000488">
    <property type="entry name" value="Death_dom"/>
</dbReference>
<proteinExistence type="predicted"/>
<dbReference type="CTD" id="355"/>
<dbReference type="GO" id="GO:0006955">
    <property type="term" value="P:immune response"/>
    <property type="evidence" value="ECO:0007669"/>
    <property type="project" value="InterPro"/>
</dbReference>
<evidence type="ECO:0000256" key="13">
    <source>
        <dbReference type="ARBA" id="ARBA00023157"/>
    </source>
</evidence>
<comment type="caution">
    <text evidence="20">Lacks conserved residue(s) required for the propagation of feature annotation.</text>
</comment>
<reference evidence="24" key="1">
    <citation type="submission" date="2025-08" db="UniProtKB">
        <authorList>
            <consortium name="RefSeq"/>
        </authorList>
    </citation>
    <scope>IDENTIFICATION</scope>
    <source>
        <tissue evidence="24">Spleen</tissue>
    </source>
</reference>
<dbReference type="InterPro" id="IPR001368">
    <property type="entry name" value="TNFR/NGFR_Cys_rich_reg"/>
</dbReference>
<evidence type="ECO:0000256" key="1">
    <source>
        <dbReference type="ARBA" id="ARBA00004251"/>
    </source>
</evidence>
<evidence type="ECO:0000256" key="3">
    <source>
        <dbReference type="ARBA" id="ARBA00015761"/>
    </source>
</evidence>
<keyword evidence="11" id="KW-0472">Membrane</keyword>
<dbReference type="AlphaFoldDB" id="A0A9B0WER3"/>
<keyword evidence="10" id="KW-1133">Transmembrane helix</keyword>
<feature type="repeat" description="TNFR-Cys" evidence="20">
    <location>
        <begin position="156"/>
        <end position="199"/>
    </location>
</feature>
<evidence type="ECO:0000256" key="16">
    <source>
        <dbReference type="ARBA" id="ARBA00023288"/>
    </source>
</evidence>
<dbReference type="FunFam" id="2.10.50.10:FF:000004">
    <property type="entry name" value="Tumor necrosis factor receptor superfamily member 6"/>
    <property type="match status" value="1"/>
</dbReference>
<dbReference type="PANTHER" id="PTHR46874">
    <property type="entry name" value="TUMOR NECROSIS FACTOR RECEPTOR SUPERFAMILY MEMBER 6"/>
    <property type="match status" value="1"/>
</dbReference>
<dbReference type="PROSITE" id="PS50050">
    <property type="entry name" value="TNFR_NGFR_2"/>
    <property type="match status" value="2"/>
</dbReference>
<dbReference type="PANTHER" id="PTHR46874:SF1">
    <property type="entry name" value="TUMOR NECROSIS FACTOR RECEPTOR SUPERFAMILY MEMBER 6"/>
    <property type="match status" value="1"/>
</dbReference>
<dbReference type="InterPro" id="IPR011029">
    <property type="entry name" value="DEATH-like_dom_sf"/>
</dbReference>
<feature type="domain" description="TNFR-Cys" evidence="22">
    <location>
        <begin position="200"/>
        <end position="237"/>
    </location>
</feature>
<dbReference type="GO" id="GO:0097049">
    <property type="term" value="P:motor neuron apoptotic process"/>
    <property type="evidence" value="ECO:0007669"/>
    <property type="project" value="TreeGrafter"/>
</dbReference>
<evidence type="ECO:0000256" key="12">
    <source>
        <dbReference type="ARBA" id="ARBA00023139"/>
    </source>
</evidence>
<dbReference type="InterPro" id="IPR033998">
    <property type="entry name" value="TNFRSF6_death"/>
</dbReference>
<gene>
    <name evidence="24" type="primary">FAS</name>
</gene>
<keyword evidence="14 24" id="KW-0675">Receptor</keyword>
<keyword evidence="16" id="KW-0449">Lipoprotein</keyword>
<name>A0A9B0WER3_CHRAS</name>
<dbReference type="SMART" id="SM00208">
    <property type="entry name" value="TNFR"/>
    <property type="match status" value="3"/>
</dbReference>
<dbReference type="GO" id="GO:0045121">
    <property type="term" value="C:membrane raft"/>
    <property type="evidence" value="ECO:0007669"/>
    <property type="project" value="UniProtKB-SubCell"/>
</dbReference>
<dbReference type="PROSITE" id="PS50017">
    <property type="entry name" value="DEATH_DOMAIN"/>
    <property type="match status" value="1"/>
</dbReference>
<dbReference type="GO" id="GO:0006924">
    <property type="term" value="P:activation-induced cell death of T cells"/>
    <property type="evidence" value="ECO:0007669"/>
    <property type="project" value="TreeGrafter"/>
</dbReference>
<evidence type="ECO:0000256" key="10">
    <source>
        <dbReference type="ARBA" id="ARBA00022989"/>
    </source>
</evidence>
<dbReference type="Gene3D" id="2.10.50.10">
    <property type="entry name" value="Tumor Necrosis Factor Receptor, subunit A, domain 2"/>
    <property type="match status" value="2"/>
</dbReference>
<dbReference type="GO" id="GO:0097527">
    <property type="term" value="P:necroptotic signaling pathway"/>
    <property type="evidence" value="ECO:0007669"/>
    <property type="project" value="TreeGrafter"/>
</dbReference>
<keyword evidence="12" id="KW-0564">Palmitate</keyword>
<keyword evidence="13" id="KW-1015">Disulfide bond</keyword>
<evidence type="ECO:0000313" key="23">
    <source>
        <dbReference type="Proteomes" id="UP000504623"/>
    </source>
</evidence>
<evidence type="ECO:0000256" key="7">
    <source>
        <dbReference type="ARBA" id="ARBA00022729"/>
    </source>
</evidence>
<dbReference type="PRINTS" id="PR01680">
    <property type="entry name" value="TNFACTORR6"/>
</dbReference>
<evidence type="ECO:0000259" key="22">
    <source>
        <dbReference type="PROSITE" id="PS50050"/>
    </source>
</evidence>
<dbReference type="OrthoDB" id="8848202at2759"/>
<dbReference type="GO" id="GO:0031265">
    <property type="term" value="C:CD95 death-inducing signaling complex"/>
    <property type="evidence" value="ECO:0007669"/>
    <property type="project" value="TreeGrafter"/>
</dbReference>
<dbReference type="SMART" id="SM00005">
    <property type="entry name" value="DEATH"/>
    <property type="match status" value="1"/>
</dbReference>
<dbReference type="Pfam" id="PF00531">
    <property type="entry name" value="Death"/>
    <property type="match status" value="1"/>
</dbReference>